<dbReference type="Pfam" id="PF01471">
    <property type="entry name" value="PG_binding_1"/>
    <property type="match status" value="1"/>
</dbReference>
<dbReference type="EMBL" id="CP015839">
    <property type="protein sequence ID" value="ANG64257.1"/>
    <property type="molecule type" value="Genomic_DNA"/>
</dbReference>
<gene>
    <name evidence="4" type="ORF">A8C75_18430</name>
</gene>
<evidence type="ECO:0000256" key="1">
    <source>
        <dbReference type="SAM" id="MobiDB-lite"/>
    </source>
</evidence>
<accession>A0A1A9F244</accession>
<feature type="compositionally biased region" description="Polar residues" evidence="1">
    <location>
        <begin position="199"/>
        <end position="214"/>
    </location>
</feature>
<dbReference type="PANTHER" id="PTHR45011:SF1">
    <property type="entry name" value="DAP3-BINDING CELL DEATH ENHANCER 1"/>
    <property type="match status" value="1"/>
</dbReference>
<evidence type="ECO:0000313" key="4">
    <source>
        <dbReference type="EMBL" id="ANG64257.1"/>
    </source>
</evidence>
<dbReference type="AlphaFoldDB" id="A0A1A9F244"/>
<dbReference type="Proteomes" id="UP000078070">
    <property type="component" value="Chromosome"/>
</dbReference>
<dbReference type="SUPFAM" id="SSF81901">
    <property type="entry name" value="HCP-like"/>
    <property type="match status" value="1"/>
</dbReference>
<proteinExistence type="predicted"/>
<reference evidence="4 5" key="2">
    <citation type="journal article" date="2018" name="Int. J. Syst. Evol. Microbiol.">
        <title>Marinobacterium aestuarii sp. nov., a benzene-degrading marine bacterium isolated from estuary sediment.</title>
        <authorList>
            <person name="Bae S.S."/>
            <person name="Jung J."/>
            <person name="Chung D."/>
            <person name="Baek K."/>
        </authorList>
    </citation>
    <scope>NUCLEOTIDE SEQUENCE [LARGE SCALE GENOMIC DNA]</scope>
    <source>
        <strain evidence="4 5">ST58-10</strain>
    </source>
</reference>
<dbReference type="Gene3D" id="1.10.101.10">
    <property type="entry name" value="PGBD-like superfamily/PGBD"/>
    <property type="match status" value="1"/>
</dbReference>
<protein>
    <recommendedName>
        <fullName evidence="3">Peptidoglycan binding-like domain-containing protein</fullName>
    </recommendedName>
</protein>
<dbReference type="InterPro" id="IPR002477">
    <property type="entry name" value="Peptidoglycan-bd-like"/>
</dbReference>
<dbReference type="Pfam" id="PF08238">
    <property type="entry name" value="Sel1"/>
    <property type="match status" value="4"/>
</dbReference>
<feature type="domain" description="Peptidoglycan binding-like" evidence="3">
    <location>
        <begin position="227"/>
        <end position="270"/>
    </location>
</feature>
<dbReference type="InterPro" id="IPR052748">
    <property type="entry name" value="ISR_Activator"/>
</dbReference>
<evidence type="ECO:0000259" key="3">
    <source>
        <dbReference type="Pfam" id="PF01471"/>
    </source>
</evidence>
<dbReference type="PANTHER" id="PTHR45011">
    <property type="entry name" value="DAP3-BINDING CELL DEATH ENHANCER 1"/>
    <property type="match status" value="1"/>
</dbReference>
<dbReference type="SUPFAM" id="SSF47090">
    <property type="entry name" value="PGBD-like"/>
    <property type="match status" value="1"/>
</dbReference>
<feature type="region of interest" description="Disordered" evidence="1">
    <location>
        <begin position="197"/>
        <end position="216"/>
    </location>
</feature>
<feature type="chain" id="PRO_5008386642" description="Peptidoglycan binding-like domain-containing protein" evidence="2">
    <location>
        <begin position="22"/>
        <end position="280"/>
    </location>
</feature>
<name>A0A1A9F244_9GAMM</name>
<dbReference type="InterPro" id="IPR006597">
    <property type="entry name" value="Sel1-like"/>
</dbReference>
<reference evidence="5" key="1">
    <citation type="submission" date="2016-05" db="EMBL/GenBank/DDBJ databases">
        <authorList>
            <person name="Baek K."/>
            <person name="Yang S.-J."/>
        </authorList>
    </citation>
    <scope>NUCLEOTIDE SEQUENCE [LARGE SCALE GENOMIC DNA]</scope>
    <source>
        <strain evidence="5">ST58-10</strain>
    </source>
</reference>
<evidence type="ECO:0000313" key="5">
    <source>
        <dbReference type="Proteomes" id="UP000078070"/>
    </source>
</evidence>
<dbReference type="PROSITE" id="PS51257">
    <property type="entry name" value="PROKAR_LIPOPROTEIN"/>
    <property type="match status" value="1"/>
</dbReference>
<organism evidence="4 5">
    <name type="scientific">Marinobacterium aestuarii</name>
    <dbReference type="NCBI Taxonomy" id="1821621"/>
    <lineage>
        <taxon>Bacteria</taxon>
        <taxon>Pseudomonadati</taxon>
        <taxon>Pseudomonadota</taxon>
        <taxon>Gammaproteobacteria</taxon>
        <taxon>Oceanospirillales</taxon>
        <taxon>Oceanospirillaceae</taxon>
        <taxon>Marinobacterium</taxon>
    </lineage>
</organism>
<keyword evidence="2" id="KW-0732">Signal</keyword>
<dbReference type="InterPro" id="IPR036366">
    <property type="entry name" value="PGBDSf"/>
</dbReference>
<dbReference type="InterPro" id="IPR036365">
    <property type="entry name" value="PGBD-like_sf"/>
</dbReference>
<dbReference type="SMART" id="SM00671">
    <property type="entry name" value="SEL1"/>
    <property type="match status" value="4"/>
</dbReference>
<sequence length="280" mass="29476">MAYRVAPSTRTLLCAALLTLAGCSVLPLPVGTLPADPVRAEQQYREGLSYTQGVGVSQDYARGMQAFKQAARLGSADAAYMAGMGYLTGRGVAADDASAARWLEIANRGGHTPATFQLGKLYLNGKGVDQDRAWGALLLGLAAVNGHSQAMLELAVCYRAGIGVPADAGLAWYWADQAGRNDSNPLIQTVTARLYRDSSPAQRQNASSRATSAQKRPLGLAGTTYTQLQLKQQGYNPGPADGLWGPASSRALDAFRNAHSLPAGGVPDNADMLRLRALSN</sequence>
<dbReference type="InterPro" id="IPR011990">
    <property type="entry name" value="TPR-like_helical_dom_sf"/>
</dbReference>
<keyword evidence="5" id="KW-1185">Reference proteome</keyword>
<dbReference type="Gene3D" id="1.25.40.10">
    <property type="entry name" value="Tetratricopeptide repeat domain"/>
    <property type="match status" value="1"/>
</dbReference>
<feature type="signal peptide" evidence="2">
    <location>
        <begin position="1"/>
        <end position="21"/>
    </location>
</feature>
<evidence type="ECO:0000256" key="2">
    <source>
        <dbReference type="SAM" id="SignalP"/>
    </source>
</evidence>
<dbReference type="RefSeq" id="WP_067385712.1">
    <property type="nucleotide sequence ID" value="NZ_CP015839.1"/>
</dbReference>
<dbReference type="STRING" id="1821621.A8C75_18430"/>
<dbReference type="KEGG" id="mars:A8C75_18430"/>